<comment type="subcellular location">
    <subcellularLocation>
        <location evidence="3">Cytoplasm</location>
    </subcellularLocation>
</comment>
<dbReference type="Gene3D" id="3.40.250.10">
    <property type="entry name" value="Rhodanese-like domain"/>
    <property type="match status" value="1"/>
</dbReference>
<reference evidence="4 5" key="1">
    <citation type="submission" date="2016-06" db="EMBL/GenBank/DDBJ databases">
        <title>Genome sequence of halotolerant plant growth promoting strain of Halomonas elongata HEK1 isolated from salterns of Rann of Kutch, Gujarat, India.</title>
        <authorList>
            <person name="Gaba S."/>
            <person name="Singh R.N."/>
            <person name="Abrol S."/>
            <person name="Kaushik R."/>
            <person name="Saxena A.K."/>
        </authorList>
    </citation>
    <scope>NUCLEOTIDE SEQUENCE [LARGE SCALE GENOMIC DNA]</scope>
    <source>
        <strain evidence="4 5">HEK1</strain>
    </source>
</reference>
<keyword evidence="2 3" id="KW-0808">Transferase</keyword>
<dbReference type="RefSeq" id="WP_013333235.1">
    <property type="nucleotide sequence ID" value="NZ_CP087224.1"/>
</dbReference>
<name>A0A1B8NVW5_HALEL</name>
<dbReference type="CDD" id="cd01444">
    <property type="entry name" value="GlpE_ST"/>
    <property type="match status" value="1"/>
</dbReference>
<dbReference type="GO" id="GO:0005737">
    <property type="term" value="C:cytoplasm"/>
    <property type="evidence" value="ECO:0007669"/>
    <property type="project" value="UniProtKB-SubCell"/>
</dbReference>
<comment type="caution">
    <text evidence="4">The sequence shown here is derived from an EMBL/GenBank/DDBJ whole genome shotgun (WGS) entry which is preliminary data.</text>
</comment>
<dbReference type="SMART" id="SM00450">
    <property type="entry name" value="RHOD"/>
    <property type="match status" value="1"/>
</dbReference>
<dbReference type="PANTHER" id="PTHR43031:SF6">
    <property type="entry name" value="THIOSULFATE SULFURTRANSFERASE GLPE"/>
    <property type="match status" value="1"/>
</dbReference>
<dbReference type="PANTHER" id="PTHR43031">
    <property type="entry name" value="FAD-DEPENDENT OXIDOREDUCTASE"/>
    <property type="match status" value="1"/>
</dbReference>
<feature type="active site" description="Cysteine persulfide intermediate" evidence="3">
    <location>
        <position position="68"/>
    </location>
</feature>
<sequence>MTSSSFQHLDVATLADWLDAARPLTLVDIRDPASFAAGHLPGSRHLDNDGVPALLAEAERETPLVVVCYHGNSSQQAAAWLAGQGFEDVYSLDGGFTDWRSKHPERVASGNVDGA</sequence>
<evidence type="ECO:0000313" key="5">
    <source>
        <dbReference type="Proteomes" id="UP000092504"/>
    </source>
</evidence>
<gene>
    <name evidence="4" type="primary">glpE_1</name>
    <name evidence="3" type="synonym">glpE</name>
    <name evidence="4" type="ORF">A8U91_03206</name>
</gene>
<comment type="similarity">
    <text evidence="3">Belongs to the GlpE family.</text>
</comment>
<protein>
    <recommendedName>
        <fullName evidence="3">Thiosulfate sulfurtransferase GlpE</fullName>
        <ecNumber evidence="3">2.8.1.1</ecNumber>
    </recommendedName>
</protein>
<dbReference type="InterPro" id="IPR036873">
    <property type="entry name" value="Rhodanese-like_dom_sf"/>
</dbReference>
<proteinExistence type="inferred from homology"/>
<dbReference type="NCBIfam" id="NF001195">
    <property type="entry name" value="PRK00162.1"/>
    <property type="match status" value="1"/>
</dbReference>
<dbReference type="PATRIC" id="fig|2746.7.peg.3304"/>
<dbReference type="InterPro" id="IPR001763">
    <property type="entry name" value="Rhodanese-like_dom"/>
</dbReference>
<dbReference type="InterPro" id="IPR050229">
    <property type="entry name" value="GlpE_sulfurtransferase"/>
</dbReference>
<comment type="catalytic activity">
    <reaction evidence="3">
        <text>thiosulfate + [thioredoxin]-dithiol = [thioredoxin]-disulfide + hydrogen sulfide + sulfite + 2 H(+)</text>
        <dbReference type="Rhea" id="RHEA:83859"/>
        <dbReference type="Rhea" id="RHEA-COMP:10698"/>
        <dbReference type="Rhea" id="RHEA-COMP:10700"/>
        <dbReference type="ChEBI" id="CHEBI:15378"/>
        <dbReference type="ChEBI" id="CHEBI:17359"/>
        <dbReference type="ChEBI" id="CHEBI:29919"/>
        <dbReference type="ChEBI" id="CHEBI:29950"/>
        <dbReference type="ChEBI" id="CHEBI:33542"/>
        <dbReference type="ChEBI" id="CHEBI:50058"/>
    </reaction>
</comment>
<evidence type="ECO:0000256" key="2">
    <source>
        <dbReference type="ARBA" id="ARBA00022679"/>
    </source>
</evidence>
<dbReference type="GO" id="GO:0004792">
    <property type="term" value="F:thiosulfate-cyanide sulfurtransferase activity"/>
    <property type="evidence" value="ECO:0007669"/>
    <property type="project" value="UniProtKB-UniRule"/>
</dbReference>
<dbReference type="EMBL" id="MAJD01000002">
    <property type="protein sequence ID" value="OBX34161.1"/>
    <property type="molecule type" value="Genomic_DNA"/>
</dbReference>
<dbReference type="Pfam" id="PF00581">
    <property type="entry name" value="Rhodanese"/>
    <property type="match status" value="1"/>
</dbReference>
<evidence type="ECO:0000256" key="3">
    <source>
        <dbReference type="HAMAP-Rule" id="MF_01009"/>
    </source>
</evidence>
<organism evidence="4 5">
    <name type="scientific">Halomonas elongata</name>
    <dbReference type="NCBI Taxonomy" id="2746"/>
    <lineage>
        <taxon>Bacteria</taxon>
        <taxon>Pseudomonadati</taxon>
        <taxon>Pseudomonadota</taxon>
        <taxon>Gammaproteobacteria</taxon>
        <taxon>Oceanospirillales</taxon>
        <taxon>Halomonadaceae</taxon>
        <taxon>Halomonas</taxon>
    </lineage>
</organism>
<evidence type="ECO:0000313" key="4">
    <source>
        <dbReference type="EMBL" id="OBX34161.1"/>
    </source>
</evidence>
<dbReference type="HAMAP" id="MF_01009">
    <property type="entry name" value="Thiosulf_sulfurtr"/>
    <property type="match status" value="1"/>
</dbReference>
<keyword evidence="1 3" id="KW-0963">Cytoplasm</keyword>
<dbReference type="SUPFAM" id="SSF52821">
    <property type="entry name" value="Rhodanese/Cell cycle control phosphatase"/>
    <property type="match status" value="1"/>
</dbReference>
<dbReference type="Proteomes" id="UP000092504">
    <property type="component" value="Unassembled WGS sequence"/>
</dbReference>
<dbReference type="GeneID" id="91010863"/>
<dbReference type="EC" id="2.8.1.1" evidence="3"/>
<comment type="catalytic activity">
    <reaction evidence="3">
        <text>thiosulfate + hydrogen cyanide = thiocyanate + sulfite + 2 H(+)</text>
        <dbReference type="Rhea" id="RHEA:16881"/>
        <dbReference type="ChEBI" id="CHEBI:15378"/>
        <dbReference type="ChEBI" id="CHEBI:17359"/>
        <dbReference type="ChEBI" id="CHEBI:18022"/>
        <dbReference type="ChEBI" id="CHEBI:18407"/>
        <dbReference type="ChEBI" id="CHEBI:33542"/>
        <dbReference type="EC" id="2.8.1.1"/>
    </reaction>
</comment>
<dbReference type="AlphaFoldDB" id="A0A1B8NVW5"/>
<dbReference type="PROSITE" id="PS50206">
    <property type="entry name" value="RHODANESE_3"/>
    <property type="match status" value="1"/>
</dbReference>
<accession>A0A1B8NVW5</accession>
<dbReference type="InterPro" id="IPR023695">
    <property type="entry name" value="Thiosulf_sulfurTrfase"/>
</dbReference>
<comment type="function">
    <text evidence="3">Transferase that catalyzes the transfer of sulfur from thiosulfate to thiophilic acceptors such as cyanide or dithiols. May function in a CysM-independent thiosulfate assimilation pathway by catalyzing the conversion of thiosulfate to sulfite, which can then be used for L-cysteine biosynthesis.</text>
</comment>
<dbReference type="OMA" id="VCYHGIS"/>
<evidence type="ECO:0000256" key="1">
    <source>
        <dbReference type="ARBA" id="ARBA00022490"/>
    </source>
</evidence>